<keyword evidence="1" id="KW-0597">Phosphoprotein</keyword>
<feature type="transmembrane region" description="Helical" evidence="2">
    <location>
        <begin position="6"/>
        <end position="25"/>
    </location>
</feature>
<accession>A0A418Q9J6</accession>
<evidence type="ECO:0000313" key="5">
    <source>
        <dbReference type="Proteomes" id="UP000285278"/>
    </source>
</evidence>
<dbReference type="InterPro" id="IPR008984">
    <property type="entry name" value="SMAD_FHA_dom_sf"/>
</dbReference>
<keyword evidence="2" id="KW-0812">Transmembrane</keyword>
<dbReference type="SMART" id="SM00240">
    <property type="entry name" value="FHA"/>
    <property type="match status" value="1"/>
</dbReference>
<keyword evidence="2" id="KW-0472">Membrane</keyword>
<evidence type="ECO:0000313" key="4">
    <source>
        <dbReference type="EMBL" id="RIX36330.1"/>
    </source>
</evidence>
<dbReference type="OrthoDB" id="277520at2"/>
<dbReference type="Proteomes" id="UP000285278">
    <property type="component" value="Unassembled WGS sequence"/>
</dbReference>
<gene>
    <name evidence="4" type="ORF">D3M95_02265</name>
</gene>
<protein>
    <submittedName>
        <fullName evidence="4">FHA domain-containing protein</fullName>
    </submittedName>
</protein>
<dbReference type="InterPro" id="IPR000253">
    <property type="entry name" value="FHA_dom"/>
</dbReference>
<dbReference type="PROSITE" id="PS50006">
    <property type="entry name" value="FHA_DOMAIN"/>
    <property type="match status" value="1"/>
</dbReference>
<evidence type="ECO:0000259" key="3">
    <source>
        <dbReference type="PROSITE" id="PS50006"/>
    </source>
</evidence>
<name>A0A418Q9J6_9CORY</name>
<comment type="caution">
    <text evidence="4">The sequence shown here is derived from an EMBL/GenBank/DDBJ whole genome shotgun (WGS) entry which is preliminary data.</text>
</comment>
<dbReference type="STRING" id="1451189.CFAL_00225"/>
<dbReference type="EMBL" id="QXJK01000002">
    <property type="protein sequence ID" value="RIX36330.1"/>
    <property type="molecule type" value="Genomic_DNA"/>
</dbReference>
<dbReference type="Gene3D" id="2.60.200.20">
    <property type="match status" value="1"/>
</dbReference>
<dbReference type="Pfam" id="PF00498">
    <property type="entry name" value="FHA"/>
    <property type="match status" value="1"/>
</dbReference>
<dbReference type="RefSeq" id="WP_119664411.1">
    <property type="nucleotide sequence ID" value="NZ_DYWY01000094.1"/>
</dbReference>
<proteinExistence type="predicted"/>
<feature type="domain" description="FHA" evidence="3">
    <location>
        <begin position="96"/>
        <end position="145"/>
    </location>
</feature>
<dbReference type="SUPFAM" id="SSF49879">
    <property type="entry name" value="SMAD/FHA domain"/>
    <property type="match status" value="1"/>
</dbReference>
<keyword evidence="5" id="KW-1185">Reference proteome</keyword>
<evidence type="ECO:0000256" key="2">
    <source>
        <dbReference type="SAM" id="Phobius"/>
    </source>
</evidence>
<sequence length="168" mass="18273">MQTTLLLLVKIGLLLLLWFFIWMTLRSLKKDADRASGLALSTVGPAAAPLNGPPVGYNAPEPGGHGFRRNKAPSSLEITSGPLTGTTLDLEGYEEVSIGRSSSCTLVLEDDFASGTHARLIKRGSDWFVEDEDSRNGTWIGTLRIDQPEKLHAGMEIRIGQTHVRMDG</sequence>
<organism evidence="4 5">
    <name type="scientific">Corynebacterium falsenii</name>
    <dbReference type="NCBI Taxonomy" id="108486"/>
    <lineage>
        <taxon>Bacteria</taxon>
        <taxon>Bacillati</taxon>
        <taxon>Actinomycetota</taxon>
        <taxon>Actinomycetes</taxon>
        <taxon>Mycobacteriales</taxon>
        <taxon>Corynebacteriaceae</taxon>
        <taxon>Corynebacterium</taxon>
    </lineage>
</organism>
<reference evidence="4 5" key="1">
    <citation type="submission" date="2018-09" db="EMBL/GenBank/DDBJ databases">
        <title>Optimization and identification of Corynebacterium falsenii FN1-14 from fish paste.</title>
        <authorList>
            <person name="Daroonpunt R."/>
            <person name="Tanasupawat S."/>
        </authorList>
    </citation>
    <scope>NUCLEOTIDE SEQUENCE [LARGE SCALE GENOMIC DNA]</scope>
    <source>
        <strain evidence="4 5">FN1-14</strain>
    </source>
</reference>
<dbReference type="AlphaFoldDB" id="A0A418Q9J6"/>
<evidence type="ECO:0000256" key="1">
    <source>
        <dbReference type="ARBA" id="ARBA00022553"/>
    </source>
</evidence>
<keyword evidence="2" id="KW-1133">Transmembrane helix</keyword>